<dbReference type="PRINTS" id="PR01003">
    <property type="entry name" value="FLGFLIH"/>
</dbReference>
<dbReference type="Proteomes" id="UP000194800">
    <property type="component" value="Unassembled WGS sequence"/>
</dbReference>
<proteinExistence type="inferred from homology"/>
<evidence type="ECO:0000256" key="5">
    <source>
        <dbReference type="ARBA" id="ARBA00022448"/>
    </source>
</evidence>
<dbReference type="Pfam" id="PF02108">
    <property type="entry name" value="FliH"/>
    <property type="match status" value="1"/>
</dbReference>
<feature type="compositionally biased region" description="Polar residues" evidence="10">
    <location>
        <begin position="29"/>
        <end position="43"/>
    </location>
</feature>
<accession>A0A242NFQ0</accession>
<evidence type="ECO:0000313" key="14">
    <source>
        <dbReference type="Proteomes" id="UP000194800"/>
    </source>
</evidence>
<keyword evidence="14" id="KW-1185">Reference proteome</keyword>
<gene>
    <name evidence="13" type="ORF">B6C91_10420</name>
    <name evidence="12" type="ORF">B6D08_10160</name>
</gene>
<evidence type="ECO:0000313" key="13">
    <source>
        <dbReference type="EMBL" id="OTQ09033.1"/>
    </source>
</evidence>
<keyword evidence="5" id="KW-0813">Transport</keyword>
<comment type="similarity">
    <text evidence="3">Belongs to the FliH family.</text>
</comment>
<evidence type="ECO:0000256" key="3">
    <source>
        <dbReference type="ARBA" id="ARBA00006602"/>
    </source>
</evidence>
<evidence type="ECO:0000256" key="7">
    <source>
        <dbReference type="ARBA" id="ARBA00022795"/>
    </source>
</evidence>
<dbReference type="AlphaFoldDB" id="A0A242NFQ0"/>
<reference evidence="14 15" key="1">
    <citation type="submission" date="2017-03" db="EMBL/GenBank/DDBJ databases">
        <title>Comparative genomics of honeybee gut symbionts reveal geographically distinct and subgroup specific antibiotic resistance.</title>
        <authorList>
            <person name="Ludvigsen J."/>
            <person name="Porcellato D."/>
            <person name="Labee-Lund T.M."/>
            <person name="Amdam G.V."/>
            <person name="Rudi K."/>
        </authorList>
    </citation>
    <scope>NUCLEOTIDE SEQUENCE [LARGE SCALE GENOMIC DNA]</scope>
    <source>
        <strain evidence="12 15">A-7-12</strain>
        <strain evidence="13 14">A-9-12</strain>
    </source>
</reference>
<comment type="caution">
    <text evidence="12">The sequence shown here is derived from an EMBL/GenBank/DDBJ whole genome shotgun (WGS) entry which is preliminary data.</text>
</comment>
<dbReference type="InterPro" id="IPR018035">
    <property type="entry name" value="Flagellar_FliH/T3SS_HrpE"/>
</dbReference>
<dbReference type="PANTHER" id="PTHR34982">
    <property type="entry name" value="YOP PROTEINS TRANSLOCATION PROTEIN L"/>
    <property type="match status" value="1"/>
</dbReference>
<dbReference type="EMBL" id="NARP01000026">
    <property type="protein sequence ID" value="OTP98731.1"/>
    <property type="molecule type" value="Genomic_DNA"/>
</dbReference>
<dbReference type="OrthoDB" id="6196089at2"/>
<dbReference type="GO" id="GO:0044781">
    <property type="term" value="P:bacterial-type flagellum organization"/>
    <property type="evidence" value="ECO:0007669"/>
    <property type="project" value="UniProtKB-KW"/>
</dbReference>
<evidence type="ECO:0000256" key="2">
    <source>
        <dbReference type="ARBA" id="ARBA00004496"/>
    </source>
</evidence>
<comment type="subcellular location">
    <subcellularLocation>
        <location evidence="2">Cytoplasm</location>
    </subcellularLocation>
</comment>
<dbReference type="GO" id="GO:0009288">
    <property type="term" value="C:bacterial-type flagellum"/>
    <property type="evidence" value="ECO:0007669"/>
    <property type="project" value="InterPro"/>
</dbReference>
<keyword evidence="6" id="KW-0963">Cytoplasm</keyword>
<dbReference type="GO" id="GO:0015031">
    <property type="term" value="P:protein transport"/>
    <property type="evidence" value="ECO:0007669"/>
    <property type="project" value="UniProtKB-KW"/>
</dbReference>
<dbReference type="InterPro" id="IPR051472">
    <property type="entry name" value="T3SS_Stator/FliH"/>
</dbReference>
<evidence type="ECO:0000256" key="8">
    <source>
        <dbReference type="ARBA" id="ARBA00022927"/>
    </source>
</evidence>
<dbReference type="EMBL" id="NART01000056">
    <property type="protein sequence ID" value="OTQ09033.1"/>
    <property type="molecule type" value="Genomic_DNA"/>
</dbReference>
<sequence length="253" mass="28895">MMSMYNQPSRLNWKPLSFQDLTSVTLSKLSTNDSAQESESCQPEQELELVESTKEPEIDQEILEQLKQEVKAQAYQEGFTLGQTEGFDVGKKSGYEQGFSLGQQEGRQQIEQQLSDEKLKAAENITDLIRNFQQSINEIDELIVPKLIDLAMLAAQKTVGTLSKVKQKQLVFTIQMLIEQCSMLSEPILLHLNPDDLLWLEPIMNEEIKQYHWQVIADPNIESGGCKIFTDTNEIDTNVTNHWQIMSDCLHET</sequence>
<evidence type="ECO:0000256" key="1">
    <source>
        <dbReference type="ARBA" id="ARBA00003041"/>
    </source>
</evidence>
<evidence type="ECO:0000256" key="9">
    <source>
        <dbReference type="ARBA" id="ARBA00023225"/>
    </source>
</evidence>
<keyword evidence="7" id="KW-1005">Bacterial flagellum biogenesis</keyword>
<evidence type="ECO:0000313" key="12">
    <source>
        <dbReference type="EMBL" id="OTP98731.1"/>
    </source>
</evidence>
<evidence type="ECO:0000259" key="11">
    <source>
        <dbReference type="Pfam" id="PF02108"/>
    </source>
</evidence>
<dbReference type="GO" id="GO:0071973">
    <property type="term" value="P:bacterial-type flagellum-dependent cell motility"/>
    <property type="evidence" value="ECO:0007669"/>
    <property type="project" value="InterPro"/>
</dbReference>
<dbReference type="Proteomes" id="UP000194977">
    <property type="component" value="Unassembled WGS sequence"/>
</dbReference>
<feature type="region of interest" description="Disordered" evidence="10">
    <location>
        <begin position="29"/>
        <end position="54"/>
    </location>
</feature>
<feature type="domain" description="Flagellar assembly protein FliH/Type III secretion system HrpE" evidence="11">
    <location>
        <begin position="121"/>
        <end position="244"/>
    </location>
</feature>
<evidence type="ECO:0000313" key="15">
    <source>
        <dbReference type="Proteomes" id="UP000194977"/>
    </source>
</evidence>
<protein>
    <recommendedName>
        <fullName evidence="4">Flagellar assembly protein FliH</fullName>
    </recommendedName>
</protein>
<evidence type="ECO:0000256" key="4">
    <source>
        <dbReference type="ARBA" id="ARBA00016507"/>
    </source>
</evidence>
<dbReference type="GO" id="GO:0003774">
    <property type="term" value="F:cytoskeletal motor activity"/>
    <property type="evidence" value="ECO:0007669"/>
    <property type="project" value="InterPro"/>
</dbReference>
<dbReference type="GO" id="GO:0005829">
    <property type="term" value="C:cytosol"/>
    <property type="evidence" value="ECO:0007669"/>
    <property type="project" value="TreeGrafter"/>
</dbReference>
<dbReference type="PANTHER" id="PTHR34982:SF1">
    <property type="entry name" value="FLAGELLAR ASSEMBLY PROTEIN FLIH"/>
    <property type="match status" value="1"/>
</dbReference>
<keyword evidence="9" id="KW-1006">Bacterial flagellum protein export</keyword>
<keyword evidence="8" id="KW-0653">Protein transport</keyword>
<name>A0A242NFQ0_9GAMM</name>
<evidence type="ECO:0000256" key="6">
    <source>
        <dbReference type="ARBA" id="ARBA00022490"/>
    </source>
</evidence>
<dbReference type="InterPro" id="IPR000563">
    <property type="entry name" value="Flag_FliH"/>
</dbReference>
<evidence type="ECO:0000256" key="10">
    <source>
        <dbReference type="SAM" id="MobiDB-lite"/>
    </source>
</evidence>
<comment type="function">
    <text evidence="1">Needed for flagellar regrowth and assembly.</text>
</comment>
<organism evidence="12 15">
    <name type="scientific">Gilliamella apicola</name>
    <dbReference type="NCBI Taxonomy" id="1196095"/>
    <lineage>
        <taxon>Bacteria</taxon>
        <taxon>Pseudomonadati</taxon>
        <taxon>Pseudomonadota</taxon>
        <taxon>Gammaproteobacteria</taxon>
        <taxon>Orbales</taxon>
        <taxon>Orbaceae</taxon>
        <taxon>Gilliamella</taxon>
    </lineage>
</organism>